<dbReference type="Pfam" id="PF02076">
    <property type="entry name" value="STE3"/>
    <property type="match status" value="1"/>
</dbReference>
<feature type="region of interest" description="Disordered" evidence="10">
    <location>
        <begin position="385"/>
        <end position="459"/>
    </location>
</feature>
<keyword evidence="5 11" id="KW-1133">Transmembrane helix</keyword>
<keyword evidence="9" id="KW-0807">Transducer</keyword>
<evidence type="ECO:0000313" key="12">
    <source>
        <dbReference type="EMBL" id="KAK0711153.1"/>
    </source>
</evidence>
<dbReference type="GO" id="GO:0005886">
    <property type="term" value="C:plasma membrane"/>
    <property type="evidence" value="ECO:0007669"/>
    <property type="project" value="TreeGrafter"/>
</dbReference>
<name>A0AA40DTA9_9PEZI</name>
<accession>A0AA40DTA9</accession>
<evidence type="ECO:0000256" key="3">
    <source>
        <dbReference type="ARBA" id="ARBA00022507"/>
    </source>
</evidence>
<dbReference type="Proteomes" id="UP001172102">
    <property type="component" value="Unassembled WGS sequence"/>
</dbReference>
<feature type="compositionally biased region" description="Low complexity" evidence="10">
    <location>
        <begin position="413"/>
        <end position="434"/>
    </location>
</feature>
<feature type="transmembrane region" description="Helical" evidence="11">
    <location>
        <begin position="154"/>
        <end position="175"/>
    </location>
</feature>
<comment type="similarity">
    <text evidence="2">Belongs to the G-protein coupled receptor 4 family.</text>
</comment>
<feature type="transmembrane region" description="Helical" evidence="11">
    <location>
        <begin position="319"/>
        <end position="339"/>
    </location>
</feature>
<evidence type="ECO:0000256" key="4">
    <source>
        <dbReference type="ARBA" id="ARBA00022692"/>
    </source>
</evidence>
<dbReference type="GO" id="GO:0000750">
    <property type="term" value="P:pheromone-dependent signal transduction involved in conjugation with cellular fusion"/>
    <property type="evidence" value="ECO:0007669"/>
    <property type="project" value="TreeGrafter"/>
</dbReference>
<dbReference type="PANTHER" id="PTHR28097:SF1">
    <property type="entry name" value="PHEROMONE A FACTOR RECEPTOR"/>
    <property type="match status" value="1"/>
</dbReference>
<dbReference type="PANTHER" id="PTHR28097">
    <property type="entry name" value="PHEROMONE A FACTOR RECEPTOR"/>
    <property type="match status" value="1"/>
</dbReference>
<evidence type="ECO:0000256" key="2">
    <source>
        <dbReference type="ARBA" id="ARBA00011085"/>
    </source>
</evidence>
<dbReference type="PRINTS" id="PR00899">
    <property type="entry name" value="GPCRSTE3"/>
</dbReference>
<dbReference type="GO" id="GO:0004932">
    <property type="term" value="F:mating-type factor pheromone receptor activity"/>
    <property type="evidence" value="ECO:0007669"/>
    <property type="project" value="InterPro"/>
</dbReference>
<feature type="transmembrane region" description="Helical" evidence="11">
    <location>
        <begin position="195"/>
        <end position="220"/>
    </location>
</feature>
<dbReference type="AlphaFoldDB" id="A0AA40DTA9"/>
<evidence type="ECO:0000256" key="8">
    <source>
        <dbReference type="ARBA" id="ARBA00023170"/>
    </source>
</evidence>
<gene>
    <name evidence="12" type="ORF">B0H67DRAFT_277003</name>
</gene>
<dbReference type="EMBL" id="JAUKUA010000005">
    <property type="protein sequence ID" value="KAK0711153.1"/>
    <property type="molecule type" value="Genomic_DNA"/>
</dbReference>
<evidence type="ECO:0000256" key="1">
    <source>
        <dbReference type="ARBA" id="ARBA00004141"/>
    </source>
</evidence>
<organism evidence="12 13">
    <name type="scientific">Lasiosphaeris hirsuta</name>
    <dbReference type="NCBI Taxonomy" id="260670"/>
    <lineage>
        <taxon>Eukaryota</taxon>
        <taxon>Fungi</taxon>
        <taxon>Dikarya</taxon>
        <taxon>Ascomycota</taxon>
        <taxon>Pezizomycotina</taxon>
        <taxon>Sordariomycetes</taxon>
        <taxon>Sordariomycetidae</taxon>
        <taxon>Sordariales</taxon>
        <taxon>Lasiosphaeriaceae</taxon>
        <taxon>Lasiosphaeris</taxon>
    </lineage>
</organism>
<feature type="compositionally biased region" description="Low complexity" evidence="10">
    <location>
        <begin position="385"/>
        <end position="399"/>
    </location>
</feature>
<sequence>MPRPANETLALLFNAQFGFTTTPEQRIGPEAPYTNPALRVNLFFRVVLGFLAIIVSCVPAKLLWRNGEFAATVFCTTAIIRNLNYAINSLIWRDNNVATWYAGYGWCDLQIYINFPMDTAFNICLFEIMRGLAAKVGLQRATSPTSSERRRQQLISALVIFTFPLIQVILTFFLKVRRYNVSTLVGCTILYDPDWIFYTFFVLVTPLFIVAAAVMAGVVFKRFRQIEKLTREVVHSHDSLLMARQQRVRRKLYFMTLGILVFVLPVILAMFIWNTVRGAPWTSSYSYSFTHFGPDPFNMYFISFTTSDLMGFGDLAVNYIPALTAIVIFFVFGTTTEALNDYRRLILLFGLGRIFPQLREEYQPDSQRRGRETWLFSLGKIIPGRNTTTSSRNSSNKNSVLPTVSHMSRTGRSRLSSHQSSGSSPTSTTGTADSYNPWPDLSAEEGFNSQNPSFRHHTRNRWSPWADLSLSPFQLPPMSFSMPSFGTRKGPHNGQPGNDSMIHSSLPLPQAPPLCRMSAGEMRQAEDHIVSDLPVWSGTSSDAARVDTRVWSNDEEAEGATETPRKGWVFGSHRQERGVRVETETETRIVSLVGRTRVGS</sequence>
<evidence type="ECO:0000256" key="5">
    <source>
        <dbReference type="ARBA" id="ARBA00022989"/>
    </source>
</evidence>
<evidence type="ECO:0000256" key="6">
    <source>
        <dbReference type="ARBA" id="ARBA00023040"/>
    </source>
</evidence>
<keyword evidence="3" id="KW-0589">Pheromone response</keyword>
<evidence type="ECO:0000256" key="7">
    <source>
        <dbReference type="ARBA" id="ARBA00023136"/>
    </source>
</evidence>
<feature type="transmembrane region" description="Helical" evidence="11">
    <location>
        <begin position="42"/>
        <end position="64"/>
    </location>
</feature>
<dbReference type="InterPro" id="IPR001499">
    <property type="entry name" value="GPCR_STE3"/>
</dbReference>
<evidence type="ECO:0000256" key="10">
    <source>
        <dbReference type="SAM" id="MobiDB-lite"/>
    </source>
</evidence>
<comment type="caution">
    <text evidence="12">The sequence shown here is derived from an EMBL/GenBank/DDBJ whole genome shotgun (WGS) entry which is preliminary data.</text>
</comment>
<evidence type="ECO:0000256" key="11">
    <source>
        <dbReference type="SAM" id="Phobius"/>
    </source>
</evidence>
<proteinExistence type="inferred from homology"/>
<protein>
    <submittedName>
        <fullName evidence="12">Pheromone A receptor-domain-containing protein</fullName>
    </submittedName>
</protein>
<reference evidence="12" key="1">
    <citation type="submission" date="2023-06" db="EMBL/GenBank/DDBJ databases">
        <title>Genome-scale phylogeny and comparative genomics of the fungal order Sordariales.</title>
        <authorList>
            <consortium name="Lawrence Berkeley National Laboratory"/>
            <person name="Hensen N."/>
            <person name="Bonometti L."/>
            <person name="Westerberg I."/>
            <person name="Brannstrom I.O."/>
            <person name="Guillou S."/>
            <person name="Cros-Aarteil S."/>
            <person name="Calhoun S."/>
            <person name="Haridas S."/>
            <person name="Kuo A."/>
            <person name="Mondo S."/>
            <person name="Pangilinan J."/>
            <person name="Riley R."/>
            <person name="Labutti K."/>
            <person name="Andreopoulos B."/>
            <person name="Lipzen A."/>
            <person name="Chen C."/>
            <person name="Yanf M."/>
            <person name="Daum C."/>
            <person name="Ng V."/>
            <person name="Clum A."/>
            <person name="Steindorff A."/>
            <person name="Ohm R."/>
            <person name="Martin F."/>
            <person name="Silar P."/>
            <person name="Natvig D."/>
            <person name="Lalanne C."/>
            <person name="Gautier V."/>
            <person name="Ament-Velasquez S.L."/>
            <person name="Kruys A."/>
            <person name="Hutchinson M.I."/>
            <person name="Powell A.J."/>
            <person name="Barry K."/>
            <person name="Miller A.N."/>
            <person name="Grigoriev I.V."/>
            <person name="Debuchy R."/>
            <person name="Gladieux P."/>
            <person name="Thoren M.H."/>
            <person name="Johannesson H."/>
        </authorList>
    </citation>
    <scope>NUCLEOTIDE SEQUENCE</scope>
    <source>
        <strain evidence="12">SMH4607-1</strain>
    </source>
</reference>
<keyword evidence="8 12" id="KW-0675">Receptor</keyword>
<feature type="transmembrane region" description="Helical" evidence="11">
    <location>
        <begin position="252"/>
        <end position="273"/>
    </location>
</feature>
<keyword evidence="6" id="KW-0297">G-protein coupled receptor</keyword>
<evidence type="ECO:0000313" key="13">
    <source>
        <dbReference type="Proteomes" id="UP001172102"/>
    </source>
</evidence>
<comment type="subcellular location">
    <subcellularLocation>
        <location evidence="1">Membrane</location>
        <topology evidence="1">Multi-pass membrane protein</topology>
    </subcellularLocation>
</comment>
<keyword evidence="13" id="KW-1185">Reference proteome</keyword>
<keyword evidence="7 11" id="KW-0472">Membrane</keyword>
<evidence type="ECO:0000256" key="9">
    <source>
        <dbReference type="ARBA" id="ARBA00023224"/>
    </source>
</evidence>
<keyword evidence="4 11" id="KW-0812">Transmembrane</keyword>